<name>A0A5C2S6L5_9APHY</name>
<dbReference type="Gene3D" id="3.80.10.10">
    <property type="entry name" value="Ribonuclease Inhibitor"/>
    <property type="match status" value="1"/>
</dbReference>
<dbReference type="InterPro" id="IPR032675">
    <property type="entry name" value="LRR_dom_sf"/>
</dbReference>
<evidence type="ECO:0000313" key="2">
    <source>
        <dbReference type="Proteomes" id="UP000313359"/>
    </source>
</evidence>
<dbReference type="AlphaFoldDB" id="A0A5C2S6L5"/>
<dbReference type="OrthoDB" id="2754448at2759"/>
<evidence type="ECO:0008006" key="3">
    <source>
        <dbReference type="Google" id="ProtNLM"/>
    </source>
</evidence>
<dbReference type="EMBL" id="ML122272">
    <property type="protein sequence ID" value="RPD58918.1"/>
    <property type="molecule type" value="Genomic_DNA"/>
</dbReference>
<protein>
    <recommendedName>
        <fullName evidence="3">F-box domain-containing protein</fullName>
    </recommendedName>
</protein>
<organism evidence="1 2">
    <name type="scientific">Lentinus tigrinus ALCF2SS1-6</name>
    <dbReference type="NCBI Taxonomy" id="1328759"/>
    <lineage>
        <taxon>Eukaryota</taxon>
        <taxon>Fungi</taxon>
        <taxon>Dikarya</taxon>
        <taxon>Basidiomycota</taxon>
        <taxon>Agaricomycotina</taxon>
        <taxon>Agaricomycetes</taxon>
        <taxon>Polyporales</taxon>
        <taxon>Polyporaceae</taxon>
        <taxon>Lentinus</taxon>
    </lineage>
</organism>
<keyword evidence="2" id="KW-1185">Reference proteome</keyword>
<evidence type="ECO:0000313" key="1">
    <source>
        <dbReference type="EMBL" id="RPD58918.1"/>
    </source>
</evidence>
<gene>
    <name evidence="1" type="ORF">L227DRAFT_169309</name>
</gene>
<dbReference type="STRING" id="1328759.A0A5C2S6L5"/>
<accession>A0A5C2S6L5</accession>
<dbReference type="Proteomes" id="UP000313359">
    <property type="component" value="Unassembled WGS sequence"/>
</dbReference>
<reference evidence="1" key="1">
    <citation type="journal article" date="2018" name="Genome Biol. Evol.">
        <title>Genomics and development of Lentinus tigrinus, a white-rot wood-decaying mushroom with dimorphic fruiting bodies.</title>
        <authorList>
            <person name="Wu B."/>
            <person name="Xu Z."/>
            <person name="Knudson A."/>
            <person name="Carlson A."/>
            <person name="Chen N."/>
            <person name="Kovaka S."/>
            <person name="LaButti K."/>
            <person name="Lipzen A."/>
            <person name="Pennachio C."/>
            <person name="Riley R."/>
            <person name="Schakwitz W."/>
            <person name="Umezawa K."/>
            <person name="Ohm R.A."/>
            <person name="Grigoriev I.V."/>
            <person name="Nagy L.G."/>
            <person name="Gibbons J."/>
            <person name="Hibbett D."/>
        </authorList>
    </citation>
    <scope>NUCLEOTIDE SEQUENCE [LARGE SCALE GENOMIC DNA]</scope>
    <source>
        <strain evidence="1">ALCF2SS1-6</strain>
    </source>
</reference>
<sequence length="555" mass="61277">MEKILVKTSVKSGMITQRLGGKRALYIAEVIHEVVEILRVSGAKGSLASLARTCWAFYDCAMDALWSTQLGFANLVPLLPEDLWKLVWMSYVKDLKIAHHLRSIEVTDLQRFEHYARRVRHLEEPFTHDHIPFTTLSSQFFQALTPFYSNTGIFPRLRTLDIGWRLLFDHSPCAWHLFSGSIELKSFHLRTLSPPSELAFLLGIVELSSALQELQLDLTGNVAAMTILPKTLRALPRLHTVVLATNCTPFPTEVLVAMSALPGLVDLTLLAEAPEFVLPPLSTSLVFSTMRNLSLFGRDLPSCASLLQNVSLPQLERFATSFLNISNRSLNSHLDALSRSCDASYLLQSVSISDQEPEARPFSPTHRALPTEAITMNALRHLLPFRQLRMLLIETVCAFKLTNTDISDMAQAWPELLALALVKCSDSDAPAPPYPTDVTLAGLIPLARYCPNLGDIRIGLDGSQLEVLDEQGPDDIIPNLSAKYFAPSPSLCGDPAKVAAFLSCLFPCLEELYVDIEDYAPSAWSDAEKWAEVEELVTSVGCCDGGDLQNGAAPC</sequence>
<proteinExistence type="predicted"/>